<evidence type="ECO:0000256" key="1">
    <source>
        <dbReference type="ARBA" id="ARBA00004418"/>
    </source>
</evidence>
<evidence type="ECO:0000256" key="4">
    <source>
        <dbReference type="ARBA" id="ARBA00023239"/>
    </source>
</evidence>
<dbReference type="Gene3D" id="1.50.10.100">
    <property type="entry name" value="Chondroitin AC/alginate lyase"/>
    <property type="match status" value="1"/>
</dbReference>
<protein>
    <recommendedName>
        <fullName evidence="6">Heparinase II/III-like C-terminal domain-containing protein</fullName>
    </recommendedName>
</protein>
<feature type="signal peptide" evidence="5">
    <location>
        <begin position="1"/>
        <end position="18"/>
    </location>
</feature>
<dbReference type="Gene3D" id="2.60.40.4070">
    <property type="match status" value="1"/>
</dbReference>
<evidence type="ECO:0000256" key="3">
    <source>
        <dbReference type="ARBA" id="ARBA00022764"/>
    </source>
</evidence>
<dbReference type="RefSeq" id="WP_095509530.1">
    <property type="nucleotide sequence ID" value="NZ_MQWD01000001.1"/>
</dbReference>
<keyword evidence="2 5" id="KW-0732">Signal</keyword>
<comment type="subcellular location">
    <subcellularLocation>
        <location evidence="1">Periplasm</location>
    </subcellularLocation>
</comment>
<dbReference type="Pfam" id="PF07940">
    <property type="entry name" value="Hepar_II_III_C"/>
    <property type="match status" value="1"/>
</dbReference>
<evidence type="ECO:0000259" key="6">
    <source>
        <dbReference type="Pfam" id="PF07940"/>
    </source>
</evidence>
<evidence type="ECO:0000313" key="8">
    <source>
        <dbReference type="Proteomes" id="UP000216339"/>
    </source>
</evidence>
<dbReference type="InterPro" id="IPR008929">
    <property type="entry name" value="Chondroitin_lyas"/>
</dbReference>
<dbReference type="EMBL" id="MQWD01000001">
    <property type="protein sequence ID" value="PAP75886.1"/>
    <property type="molecule type" value="Genomic_DNA"/>
</dbReference>
<dbReference type="PANTHER" id="PTHR39210:SF1">
    <property type="entry name" value="HEPARIN-SULFATE LYASE"/>
    <property type="match status" value="1"/>
</dbReference>
<accession>A0A271IXC2</accession>
<dbReference type="GO" id="GO:0016829">
    <property type="term" value="F:lyase activity"/>
    <property type="evidence" value="ECO:0007669"/>
    <property type="project" value="UniProtKB-KW"/>
</dbReference>
<dbReference type="Proteomes" id="UP000216339">
    <property type="component" value="Unassembled WGS sequence"/>
</dbReference>
<evidence type="ECO:0000313" key="7">
    <source>
        <dbReference type="EMBL" id="PAP75886.1"/>
    </source>
</evidence>
<dbReference type="InterPro" id="IPR012480">
    <property type="entry name" value="Hepar_II_III_C"/>
</dbReference>
<dbReference type="AlphaFoldDB" id="A0A271IXC2"/>
<dbReference type="OrthoDB" id="175534at2"/>
<dbReference type="GO" id="GO:0042597">
    <property type="term" value="C:periplasmic space"/>
    <property type="evidence" value="ECO:0007669"/>
    <property type="project" value="UniProtKB-SubCell"/>
</dbReference>
<keyword evidence="3" id="KW-0574">Periplasm</keyword>
<sequence>MRSALLAFLFSLATAVNAQGQYETYTGWAVPTDPVLPVEESHPQLWFGTDDLDALRAKWHDPTYADVRGRVQADINRYRSRSPEATDPGDRSQMAKALAFAWIVDDDIVARVKGYQALLLAYENVPREATSDAFSGEYDEIYRATWLQNFCAAYDWLHGVLSPEDDATIRAALAEETALLADNMVSGVRYAPRPHNHRSKPAYAVGTAALTLSDHPDAAEWLTLALKQLNTTTRYQFSADGVYREGSHYWLYNFVNGIPFLWQYREAGQDLFPAYQPTFEWPVQVRTGRGWMPALEDGFPKPAPTHMVAAAYADAPTALHSAAPLGEILQWNWATTEFFTDNYTGATNDVVWSVDEFLTMDLSIPATAPDASPTQRLESGQVVFRSDWDAGDPGTRRLLFHGVASADNHDHPDLLSYTLDAENTPLAVDAGYGPDGFSDDRRDWYLSAQAHNVVTVNGFPVRDVSTGQNEGPEQTAFLDGAAFDVAEMWAPNNGVRGGATVRRGIAFLDDERFAVYDHVEAGEAASLQVHVHGRGVPARDGQTFTWTAPADAVGEGGRLHASFVADGPLLFDATDGWTSFYFDREEAQQSVVARRNADAATVLHTLSATPASGAAPAVTDRTDGDLVSAELATGTGAWHLATQRDPALRTADRVTTDAPFAAVGRDGDAVTRWGTVRATDLRWDGTPLVEASRPLTLSADLRDPSRQMLAVAPFEGEATVTLQLLPATAIAESVTLDGAALDVETLGDGRVRFTLPEAGTVVVDTDLEVSDEASPETGGLRLGAAPNPSAGAVRLSLDLPAAGPVHVAVYDVLGRRLATLADGPLAAGRHALVWDGRAASGPVAPGLYVAVAEAGDLRSVTRLVRL</sequence>
<organism evidence="7 8">
    <name type="scientific">Rubrivirga marina</name>
    <dbReference type="NCBI Taxonomy" id="1196024"/>
    <lineage>
        <taxon>Bacteria</taxon>
        <taxon>Pseudomonadati</taxon>
        <taxon>Rhodothermota</taxon>
        <taxon>Rhodothermia</taxon>
        <taxon>Rhodothermales</taxon>
        <taxon>Rubricoccaceae</taxon>
        <taxon>Rubrivirga</taxon>
    </lineage>
</organism>
<dbReference type="PANTHER" id="PTHR39210">
    <property type="entry name" value="HEPARIN-SULFATE LYASE"/>
    <property type="match status" value="1"/>
</dbReference>
<name>A0A271IXC2_9BACT</name>
<keyword evidence="8" id="KW-1185">Reference proteome</keyword>
<evidence type="ECO:0000256" key="2">
    <source>
        <dbReference type="ARBA" id="ARBA00022729"/>
    </source>
</evidence>
<feature type="domain" description="Heparinase II/III-like C-terminal" evidence="6">
    <location>
        <begin position="401"/>
        <end position="597"/>
    </location>
</feature>
<dbReference type="Gene3D" id="2.70.98.70">
    <property type="match status" value="1"/>
</dbReference>
<feature type="chain" id="PRO_5012447849" description="Heparinase II/III-like C-terminal domain-containing protein" evidence="5">
    <location>
        <begin position="19"/>
        <end position="866"/>
    </location>
</feature>
<evidence type="ECO:0000256" key="5">
    <source>
        <dbReference type="SAM" id="SignalP"/>
    </source>
</evidence>
<comment type="caution">
    <text evidence="7">The sequence shown here is derived from an EMBL/GenBank/DDBJ whole genome shotgun (WGS) entry which is preliminary data.</text>
</comment>
<proteinExistence type="predicted"/>
<reference evidence="7 8" key="1">
    <citation type="submission" date="2016-11" db="EMBL/GenBank/DDBJ databases">
        <title>Study of marine rhodopsin-containing bacteria.</title>
        <authorList>
            <person name="Yoshizawa S."/>
            <person name="Kumagai Y."/>
            <person name="Kogure K."/>
        </authorList>
    </citation>
    <scope>NUCLEOTIDE SEQUENCE [LARGE SCALE GENOMIC DNA]</scope>
    <source>
        <strain evidence="7 8">SAORIC-28</strain>
    </source>
</reference>
<keyword evidence="4" id="KW-0456">Lyase</keyword>
<dbReference type="SUPFAM" id="SSF48230">
    <property type="entry name" value="Chondroitin AC/alginate lyase"/>
    <property type="match status" value="1"/>
</dbReference>
<gene>
    <name evidence="7" type="ORF">BSZ37_05250</name>
</gene>